<reference evidence="2" key="1">
    <citation type="submission" date="2017-09" db="EMBL/GenBank/DDBJ databases">
        <authorList>
            <person name="Varghese N."/>
            <person name="Submissions S."/>
        </authorList>
    </citation>
    <scope>NUCLEOTIDE SEQUENCE [LARGE SCALE GENOMIC DNA]</scope>
    <source>
        <strain evidence="2">DSM 29961</strain>
    </source>
</reference>
<dbReference type="Pfam" id="PF09411">
    <property type="entry name" value="PagL"/>
    <property type="match status" value="1"/>
</dbReference>
<keyword evidence="2" id="KW-1185">Reference proteome</keyword>
<evidence type="ECO:0000313" key="2">
    <source>
        <dbReference type="Proteomes" id="UP000219452"/>
    </source>
</evidence>
<dbReference type="InterPro" id="IPR018550">
    <property type="entry name" value="Lipid-A_deacylase-rel"/>
</dbReference>
<organism evidence="1 2">
    <name type="scientific">Spirosoma fluviale</name>
    <dbReference type="NCBI Taxonomy" id="1597977"/>
    <lineage>
        <taxon>Bacteria</taxon>
        <taxon>Pseudomonadati</taxon>
        <taxon>Bacteroidota</taxon>
        <taxon>Cytophagia</taxon>
        <taxon>Cytophagales</taxon>
        <taxon>Cytophagaceae</taxon>
        <taxon>Spirosoma</taxon>
    </lineage>
</organism>
<dbReference type="OrthoDB" id="627554at2"/>
<dbReference type="AlphaFoldDB" id="A0A286G8N9"/>
<gene>
    <name evidence="1" type="ORF">SAMN06269250_3662</name>
</gene>
<evidence type="ECO:0000313" key="1">
    <source>
        <dbReference type="EMBL" id="SOD91832.1"/>
    </source>
</evidence>
<dbReference type="EMBL" id="OCNH01000003">
    <property type="protein sequence ID" value="SOD91832.1"/>
    <property type="molecule type" value="Genomic_DNA"/>
</dbReference>
<protein>
    <submittedName>
        <fullName evidence="1">Lipid A 3-O-deacylase (PagL)</fullName>
    </submittedName>
</protein>
<proteinExistence type="predicted"/>
<dbReference type="Gene3D" id="2.40.160.20">
    <property type="match status" value="1"/>
</dbReference>
<dbReference type="Proteomes" id="UP000219452">
    <property type="component" value="Unassembled WGS sequence"/>
</dbReference>
<name>A0A286G8N9_9BACT</name>
<accession>A0A286G8N9</accession>
<sequence>MYSSKRLSINNIGFIKCCLAVWLAGCCCVAAVGQAREPEEREIGVVALAGLAKASHITPVSTQTPVGVELRYSVLHTRRQSWEQCQCFFRSGVFINAYSFRNPVVLGQSIGGGLFYEPVLVHHPRWGLSIRALAGITYVSRSYGALTNPGNVAFGTPVNGLIGAGLYGRLTLVPGWRILAGLDYKHISNAGVRLPNQGLNIPAISIGIQRYTSGGRLPDTHTWQPTPMNKRWMFRALVIGSAKVLEATDQSPERAYPIFGLNLITGYHLTRSHVVSGGIEVLDDHYFKEQIMHWTGRYQAYRQGTLLAGYEFWQGHFSFTAHMGWNAVRPRWYRPATYQKYGLLYRFGSGFTTGVVVKAYGDNTKNFQAVIGRTF</sequence>